<dbReference type="PANTHER" id="PTHR12286">
    <property type="entry name" value="SACCHAROPINE DEHYDROGENASE-LIKE OXIDOREDUCTASE"/>
    <property type="match status" value="1"/>
</dbReference>
<organism evidence="3 4">
    <name type="scientific">Euroglyphus maynei</name>
    <name type="common">Mayne's house dust mite</name>
    <dbReference type="NCBI Taxonomy" id="6958"/>
    <lineage>
        <taxon>Eukaryota</taxon>
        <taxon>Metazoa</taxon>
        <taxon>Ecdysozoa</taxon>
        <taxon>Arthropoda</taxon>
        <taxon>Chelicerata</taxon>
        <taxon>Arachnida</taxon>
        <taxon>Acari</taxon>
        <taxon>Acariformes</taxon>
        <taxon>Sarcoptiformes</taxon>
        <taxon>Astigmata</taxon>
        <taxon>Psoroptidia</taxon>
        <taxon>Analgoidea</taxon>
        <taxon>Pyroglyphidae</taxon>
        <taxon>Pyroglyphinae</taxon>
        <taxon>Euroglyphus</taxon>
    </lineage>
</organism>
<reference evidence="3 4" key="1">
    <citation type="submission" date="2017-03" db="EMBL/GenBank/DDBJ databases">
        <title>Genome Survey of Euroglyphus maynei.</title>
        <authorList>
            <person name="Arlian L.G."/>
            <person name="Morgan M.S."/>
            <person name="Rider S.D."/>
        </authorList>
    </citation>
    <scope>NUCLEOTIDE SEQUENCE [LARGE SCALE GENOMIC DNA]</scope>
    <source>
        <strain evidence="3">Arlian Lab</strain>
        <tissue evidence="3">Whole body</tissue>
    </source>
</reference>
<dbReference type="InterPro" id="IPR036291">
    <property type="entry name" value="NAD(P)-bd_dom_sf"/>
</dbReference>
<gene>
    <name evidence="3" type="ORF">BLA29_000651</name>
</gene>
<dbReference type="SUPFAM" id="SSF51735">
    <property type="entry name" value="NAD(P)-binding Rossmann-fold domains"/>
    <property type="match status" value="1"/>
</dbReference>
<protein>
    <recommendedName>
        <fullName evidence="2">Saccharopine dehydrogenase NADP binding domain-containing protein</fullName>
    </recommendedName>
</protein>
<dbReference type="EMBL" id="MUJZ01031229">
    <property type="protein sequence ID" value="OTF77725.1"/>
    <property type="molecule type" value="Genomic_DNA"/>
</dbReference>
<accession>A0A1Y3BEW2</accession>
<comment type="similarity">
    <text evidence="1">Belongs to the saccharopine dehydrogenase family.</text>
</comment>
<dbReference type="OrthoDB" id="10268090at2759"/>
<dbReference type="InterPro" id="IPR005097">
    <property type="entry name" value="Sacchrp_dh_NADP-bd"/>
</dbReference>
<evidence type="ECO:0000256" key="1">
    <source>
        <dbReference type="ARBA" id="ARBA00038048"/>
    </source>
</evidence>
<evidence type="ECO:0000313" key="4">
    <source>
        <dbReference type="Proteomes" id="UP000194236"/>
    </source>
</evidence>
<dbReference type="AlphaFoldDB" id="A0A1Y3BEW2"/>
<dbReference type="GO" id="GO:0009247">
    <property type="term" value="P:glycolipid biosynthetic process"/>
    <property type="evidence" value="ECO:0007669"/>
    <property type="project" value="TreeGrafter"/>
</dbReference>
<dbReference type="GO" id="GO:0005811">
    <property type="term" value="C:lipid droplet"/>
    <property type="evidence" value="ECO:0007669"/>
    <property type="project" value="TreeGrafter"/>
</dbReference>
<sequence>MTKQFDLLIFGATGFTGRFVVERLVQTIDRYGLKDFRWAVAARNVNQLRQYLRDTEQYLGRKFAHELEIFETDIESEQSLRQVFARSKLVMNCVGPYSLLGEPVIKACLDSDAHYMDLSGEPLFLEQMHLRYDRIAKERRLCAVGSCGFDSIPSDIGLSYLKKKFPGRLNHAEHYLQLHTDGRKFNYATWRALVEGFKYRDQLRSMREQLFAQYKPFSWPVVLKRQTFRRHDQFGYCIPFPGSDRSVVIRSQMQRYSERGELPAQCEVYFSINNPMDILKLVAMNYNLKMLSRFEKGERLLLQYSSLLSFGTFERNVLPDRKALEANKFKFTLVGHGWPQGISTFTGDTMTQTSAVIISGGDLAYIDTAKISVQTALALLEKLQRNDNVHYGVITPAVAFEPEEIVSRLRNEGIQIEFISKL</sequence>
<keyword evidence="4" id="KW-1185">Reference proteome</keyword>
<dbReference type="InterPro" id="IPR051276">
    <property type="entry name" value="Saccharopine_DH-like_oxidrdct"/>
</dbReference>
<dbReference type="Gene3D" id="3.40.50.720">
    <property type="entry name" value="NAD(P)-binding Rossmann-like Domain"/>
    <property type="match status" value="1"/>
</dbReference>
<dbReference type="PANTHER" id="PTHR12286:SF5">
    <property type="entry name" value="SACCHAROPINE DEHYDROGENASE-LIKE OXIDOREDUCTASE"/>
    <property type="match status" value="1"/>
</dbReference>
<dbReference type="Pfam" id="PF03435">
    <property type="entry name" value="Sacchrp_dh_NADP"/>
    <property type="match status" value="1"/>
</dbReference>
<name>A0A1Y3BEW2_EURMA</name>
<evidence type="ECO:0000259" key="2">
    <source>
        <dbReference type="Pfam" id="PF03435"/>
    </source>
</evidence>
<feature type="domain" description="Saccharopine dehydrogenase NADP binding" evidence="2">
    <location>
        <begin position="8"/>
        <end position="142"/>
    </location>
</feature>
<dbReference type="Proteomes" id="UP000194236">
    <property type="component" value="Unassembled WGS sequence"/>
</dbReference>
<dbReference type="GO" id="GO:0005739">
    <property type="term" value="C:mitochondrion"/>
    <property type="evidence" value="ECO:0007669"/>
    <property type="project" value="TreeGrafter"/>
</dbReference>
<dbReference type="GO" id="GO:0005886">
    <property type="term" value="C:plasma membrane"/>
    <property type="evidence" value="ECO:0007669"/>
    <property type="project" value="TreeGrafter"/>
</dbReference>
<proteinExistence type="inferred from homology"/>
<comment type="caution">
    <text evidence="3">The sequence shown here is derived from an EMBL/GenBank/DDBJ whole genome shotgun (WGS) entry which is preliminary data.</text>
</comment>
<evidence type="ECO:0000313" key="3">
    <source>
        <dbReference type="EMBL" id="OTF77725.1"/>
    </source>
</evidence>